<evidence type="ECO:0000256" key="8">
    <source>
        <dbReference type="PIRNR" id="PIRNR005091"/>
    </source>
</evidence>
<keyword evidence="15" id="KW-1185">Reference proteome</keyword>
<evidence type="ECO:0000259" key="13">
    <source>
        <dbReference type="Pfam" id="PF00884"/>
    </source>
</evidence>
<feature type="binding site" evidence="11">
    <location>
        <position position="486"/>
    </location>
    <ligand>
        <name>Mn(2+)</name>
        <dbReference type="ChEBI" id="CHEBI:29035"/>
    </ligand>
</feature>
<comment type="similarity">
    <text evidence="3 8">Belongs to the LTA synthase family.</text>
</comment>
<dbReference type="CDD" id="cd16015">
    <property type="entry name" value="LTA_synthase"/>
    <property type="match status" value="1"/>
</dbReference>
<feature type="transmembrane region" description="Helical" evidence="12">
    <location>
        <begin position="119"/>
        <end position="137"/>
    </location>
</feature>
<evidence type="ECO:0000256" key="2">
    <source>
        <dbReference type="ARBA" id="ARBA00004936"/>
    </source>
</evidence>
<evidence type="ECO:0000256" key="9">
    <source>
        <dbReference type="PIRSR" id="PIRSR005091-1"/>
    </source>
</evidence>
<dbReference type="EMBL" id="CP011388">
    <property type="protein sequence ID" value="ANE45490.1"/>
    <property type="molecule type" value="Genomic_DNA"/>
</dbReference>
<feature type="active site" evidence="9">
    <location>
        <position position="309"/>
    </location>
</feature>
<dbReference type="STRING" id="1178515.SY83_03205"/>
<evidence type="ECO:0000256" key="10">
    <source>
        <dbReference type="PIRSR" id="PIRSR005091-2"/>
    </source>
</evidence>
<feature type="binding site" evidence="11">
    <location>
        <position position="485"/>
    </location>
    <ligand>
        <name>Mn(2+)</name>
        <dbReference type="ChEBI" id="CHEBI:29035"/>
    </ligand>
</feature>
<keyword evidence="10" id="KW-0479">Metal-binding</keyword>
<dbReference type="PANTHER" id="PTHR47371:SF3">
    <property type="entry name" value="PHOSPHOGLYCEROL TRANSFERASE I"/>
    <property type="match status" value="1"/>
</dbReference>
<dbReference type="PIRSF" id="PIRSF005091">
    <property type="entry name" value="Mmb_sulf_HI1246"/>
    <property type="match status" value="1"/>
</dbReference>
<dbReference type="InterPro" id="IPR017850">
    <property type="entry name" value="Alkaline_phosphatase_core_sf"/>
</dbReference>
<feature type="transmembrane region" description="Helical" evidence="12">
    <location>
        <begin position="66"/>
        <end position="88"/>
    </location>
</feature>
<evidence type="ECO:0000256" key="3">
    <source>
        <dbReference type="ARBA" id="ARBA00009983"/>
    </source>
</evidence>
<evidence type="ECO:0000256" key="1">
    <source>
        <dbReference type="ARBA" id="ARBA00004651"/>
    </source>
</evidence>
<dbReference type="InterPro" id="IPR000917">
    <property type="entry name" value="Sulfatase_N"/>
</dbReference>
<evidence type="ECO:0000256" key="6">
    <source>
        <dbReference type="ARBA" id="ARBA00022989"/>
    </source>
</evidence>
<evidence type="ECO:0000256" key="4">
    <source>
        <dbReference type="ARBA" id="ARBA00022475"/>
    </source>
</evidence>
<feature type="domain" description="Sulfatase N-terminal" evidence="13">
    <location>
        <begin position="260"/>
        <end position="552"/>
    </location>
</feature>
<keyword evidence="5 12" id="KW-0812">Transmembrane</keyword>
<feature type="transmembrane region" description="Helical" evidence="12">
    <location>
        <begin position="12"/>
        <end position="31"/>
    </location>
</feature>
<keyword evidence="4 8" id="KW-1003">Cell membrane</keyword>
<dbReference type="Pfam" id="PF00884">
    <property type="entry name" value="Sulfatase"/>
    <property type="match status" value="1"/>
</dbReference>
<dbReference type="GO" id="GO:0005886">
    <property type="term" value="C:plasma membrane"/>
    <property type="evidence" value="ECO:0007669"/>
    <property type="project" value="UniProtKB-SubCell"/>
</dbReference>
<dbReference type="PATRIC" id="fig|1178515.4.peg.632"/>
<feature type="transmembrane region" description="Helical" evidence="12">
    <location>
        <begin position="164"/>
        <end position="183"/>
    </location>
</feature>
<comment type="pathway">
    <text evidence="2">Cell wall biogenesis; lipoteichoic acid biosynthesis.</text>
</comment>
<dbReference type="Gene3D" id="3.40.720.10">
    <property type="entry name" value="Alkaline Phosphatase, subunit A"/>
    <property type="match status" value="1"/>
</dbReference>
<evidence type="ECO:0000256" key="11">
    <source>
        <dbReference type="PIRSR" id="PIRSR005091-3"/>
    </source>
</evidence>
<name>A0A172TEQ6_9BACL</name>
<dbReference type="RefSeq" id="WP_068604201.1">
    <property type="nucleotide sequence ID" value="NZ_CP011388.1"/>
</dbReference>
<dbReference type="Gene3D" id="3.30.1120.170">
    <property type="match status" value="1"/>
</dbReference>
<protein>
    <submittedName>
        <fullName evidence="14">Sulfatase</fullName>
    </submittedName>
</protein>
<feature type="binding site" evidence="10">
    <location>
        <position position="425"/>
    </location>
    <ligand>
        <name>substrate</name>
    </ligand>
</feature>
<dbReference type="OrthoDB" id="5901192at2"/>
<feature type="transmembrane region" description="Helical" evidence="12">
    <location>
        <begin position="37"/>
        <end position="54"/>
    </location>
</feature>
<feature type="binding site" evidence="11">
    <location>
        <position position="267"/>
    </location>
    <ligand>
        <name>Mn(2+)</name>
        <dbReference type="ChEBI" id="CHEBI:29035"/>
    </ligand>
</feature>
<feature type="binding site" evidence="11">
    <location>
        <position position="309"/>
    </location>
    <ligand>
        <name>Mn(2+)</name>
        <dbReference type="ChEBI" id="CHEBI:29035"/>
    </ligand>
</feature>
<evidence type="ECO:0000256" key="7">
    <source>
        <dbReference type="ARBA" id="ARBA00023136"/>
    </source>
</evidence>
<keyword evidence="6 12" id="KW-1133">Transmembrane helix</keyword>
<dbReference type="InterPro" id="IPR050448">
    <property type="entry name" value="OpgB/LTA_synthase_biosynth"/>
</dbReference>
<organism evidence="14 15">
    <name type="scientific">Paenibacillus swuensis</name>
    <dbReference type="NCBI Taxonomy" id="1178515"/>
    <lineage>
        <taxon>Bacteria</taxon>
        <taxon>Bacillati</taxon>
        <taxon>Bacillota</taxon>
        <taxon>Bacilli</taxon>
        <taxon>Bacillales</taxon>
        <taxon>Paenibacillaceae</taxon>
        <taxon>Paenibacillus</taxon>
    </lineage>
</organism>
<reference evidence="14 15" key="1">
    <citation type="submission" date="2015-01" db="EMBL/GenBank/DDBJ databases">
        <title>Paenibacillus swuensis/DY6/whole genome sequencing.</title>
        <authorList>
            <person name="Kim M.K."/>
            <person name="Srinivasan S."/>
            <person name="Lee J.-J."/>
        </authorList>
    </citation>
    <scope>NUCLEOTIDE SEQUENCE [LARGE SCALE GENOMIC DNA]</scope>
    <source>
        <strain evidence="14 15">DY6</strain>
    </source>
</reference>
<dbReference type="Proteomes" id="UP000076927">
    <property type="component" value="Chromosome"/>
</dbReference>
<dbReference type="AlphaFoldDB" id="A0A172TEQ6"/>
<accession>A0A172TEQ6</accession>
<dbReference type="InterPro" id="IPR012160">
    <property type="entry name" value="LtaS-like"/>
</dbReference>
<dbReference type="PANTHER" id="PTHR47371">
    <property type="entry name" value="LIPOTEICHOIC ACID SYNTHASE"/>
    <property type="match status" value="1"/>
</dbReference>
<sequence>MQIGSKRERIFPSQVFFVCLFVKIIVFRILVFGNVTAAGLFPDVLFVLTLVSLVEMLSVPRFRKTVYALLNLAISGLLFAAVIYHHYFGTVPTYTVFMELESWNQLQSTLGPRLRPVQFVFFVDLLIAGILGLFRMIRNRERIWNKPYSLSFGYPSSSARRKRALWAGMFCVGLALTGVYAMHEIRQWNDPGRAAKLGLVQYQFVAVTGQAREQERLNAETRLVTENQAARLQSSYPYKRAASSSVDYRPAAFGAAKNMNVIMVQLESFQNFTVQARLNGQEITPNLNRLMKDSYYFPYFFTQIGRGNTSDAEFTVNTSMYPTGKVAMSEGYGAKQLPSLPRLLGKHGYASATFHINNVEYWSRNQLYPALGFDRFYDSRYFTNDHFNKFGASDEELYRVSLDKLSDMAAAKKPFYAHFIATSSHAPFVIPKKSRKLKIPQKAAGTQLGDYLTSIHYADAALGKFIEGLKKTGVWDSTLVVVYGDHFGLKPQKTDPQEIQQLLGFPYDEKVSRFNVPLFIHVPGQSEGQGKVMKQTGGQVDLLPTIANLLGISLQAEKFTAFGQDLMNVDRNVLGVRYYLPTGSFMNNEVLFVPGKGFEDGSATSLRTLKPVQVNEALRRDYDHIMALIKLSDRYVGTLPERSFERE</sequence>
<dbReference type="SUPFAM" id="SSF53649">
    <property type="entry name" value="Alkaline phosphatase-like"/>
    <property type="match status" value="1"/>
</dbReference>
<gene>
    <name evidence="14" type="ORF">SY83_03205</name>
</gene>
<evidence type="ECO:0000256" key="12">
    <source>
        <dbReference type="SAM" id="Phobius"/>
    </source>
</evidence>
<comment type="subcellular location">
    <subcellularLocation>
        <location evidence="1">Cell membrane</location>
        <topology evidence="1">Multi-pass membrane protein</topology>
    </subcellularLocation>
</comment>
<keyword evidence="10" id="KW-0464">Manganese</keyword>
<dbReference type="KEGG" id="pswu:SY83_03205"/>
<keyword evidence="7 8" id="KW-0472">Membrane</keyword>
<proteinExistence type="inferred from homology"/>
<evidence type="ECO:0000256" key="5">
    <source>
        <dbReference type="ARBA" id="ARBA00022692"/>
    </source>
</evidence>
<evidence type="ECO:0000313" key="14">
    <source>
        <dbReference type="EMBL" id="ANE45490.1"/>
    </source>
</evidence>
<dbReference type="GO" id="GO:0046872">
    <property type="term" value="F:metal ion binding"/>
    <property type="evidence" value="ECO:0007669"/>
    <property type="project" value="UniProtKB-KW"/>
</dbReference>
<evidence type="ECO:0000313" key="15">
    <source>
        <dbReference type="Proteomes" id="UP000076927"/>
    </source>
</evidence>